<accession>C0FUJ5</accession>
<proteinExistence type="predicted"/>
<comment type="caution">
    <text evidence="1">The sequence shown here is derived from an EMBL/GenBank/DDBJ whole genome shotgun (WGS) entry which is preliminary data.</text>
</comment>
<name>C0FUJ5_9FIRM</name>
<protein>
    <submittedName>
        <fullName evidence="1">Uncharacterized protein</fullName>
    </submittedName>
</protein>
<organism evidence="1 2">
    <name type="scientific">Roseburia inulinivorans DSM 16841</name>
    <dbReference type="NCBI Taxonomy" id="622312"/>
    <lineage>
        <taxon>Bacteria</taxon>
        <taxon>Bacillati</taxon>
        <taxon>Bacillota</taxon>
        <taxon>Clostridia</taxon>
        <taxon>Lachnospirales</taxon>
        <taxon>Lachnospiraceae</taxon>
        <taxon>Roseburia</taxon>
    </lineage>
</organism>
<evidence type="ECO:0000313" key="1">
    <source>
        <dbReference type="EMBL" id="EEG93754.1"/>
    </source>
</evidence>
<dbReference type="AlphaFoldDB" id="C0FUJ5"/>
<gene>
    <name evidence="1" type="ORF">ROSEINA2194_02416</name>
</gene>
<dbReference type="Proteomes" id="UP000003561">
    <property type="component" value="Unassembled WGS sequence"/>
</dbReference>
<evidence type="ECO:0000313" key="2">
    <source>
        <dbReference type="Proteomes" id="UP000003561"/>
    </source>
</evidence>
<dbReference type="EMBL" id="ACFY01000094">
    <property type="protein sequence ID" value="EEG93754.1"/>
    <property type="molecule type" value="Genomic_DNA"/>
</dbReference>
<reference evidence="1 2" key="2">
    <citation type="submission" date="2009-03" db="EMBL/GenBank/DDBJ databases">
        <title>Draft genome sequence of Roseburia inulinivorans (DSM 16841).</title>
        <authorList>
            <person name="Sudarsanam P."/>
            <person name="Ley R."/>
            <person name="Guruge J."/>
            <person name="Turnbaugh P.J."/>
            <person name="Mahowald M."/>
            <person name="Liep D."/>
            <person name="Gordon J."/>
        </authorList>
    </citation>
    <scope>NUCLEOTIDE SEQUENCE [LARGE SCALE GENOMIC DNA]</scope>
    <source>
        <strain evidence="1 2">DSM 16841</strain>
    </source>
</reference>
<sequence>MYYITRILACQENISIFPGDFLSYPQDLTILSVLSTFSLLHRF</sequence>
<reference evidence="1 2" key="1">
    <citation type="submission" date="2009-02" db="EMBL/GenBank/DDBJ databases">
        <authorList>
            <person name="Fulton L."/>
            <person name="Clifton S."/>
            <person name="Fulton B."/>
            <person name="Xu J."/>
            <person name="Minx P."/>
            <person name="Pepin K.H."/>
            <person name="Johnson M."/>
            <person name="Bhonagiri V."/>
            <person name="Nash W.E."/>
            <person name="Mardis E.R."/>
            <person name="Wilson R.K."/>
        </authorList>
    </citation>
    <scope>NUCLEOTIDE SEQUENCE [LARGE SCALE GENOMIC DNA]</scope>
    <source>
        <strain evidence="1 2">DSM 16841</strain>
    </source>
</reference>